<dbReference type="PROSITE" id="PS50828">
    <property type="entry name" value="SMR"/>
    <property type="match status" value="1"/>
</dbReference>
<proteinExistence type="predicted"/>
<dbReference type="EMBL" id="JACJJG010000034">
    <property type="protein sequence ID" value="MBM6673745.1"/>
    <property type="molecule type" value="Genomic_DNA"/>
</dbReference>
<dbReference type="InterPro" id="IPR036063">
    <property type="entry name" value="Smr_dom_sf"/>
</dbReference>
<dbReference type="AlphaFoldDB" id="A0A938WTI5"/>
<gene>
    <name evidence="2" type="ORF">H6A34_07630</name>
</gene>
<evidence type="ECO:0000313" key="2">
    <source>
        <dbReference type="EMBL" id="MBM6673745.1"/>
    </source>
</evidence>
<dbReference type="Pfam" id="PF01713">
    <property type="entry name" value="Smr"/>
    <property type="match status" value="1"/>
</dbReference>
<accession>A0A938WTI5</accession>
<dbReference type="InterPro" id="IPR002625">
    <property type="entry name" value="Smr_dom"/>
</dbReference>
<reference evidence="2" key="1">
    <citation type="submission" date="2020-08" db="EMBL/GenBank/DDBJ databases">
        <authorList>
            <person name="Cejkova D."/>
            <person name="Kubasova T."/>
            <person name="Jahodarova E."/>
            <person name="Rychlik I."/>
        </authorList>
    </citation>
    <scope>NUCLEOTIDE SEQUENCE</scope>
    <source>
        <strain evidence="2">An824</strain>
    </source>
</reference>
<dbReference type="Gene3D" id="3.30.1370.110">
    <property type="match status" value="1"/>
</dbReference>
<dbReference type="InterPro" id="IPR018598">
    <property type="entry name" value="DUF2027"/>
</dbReference>
<name>A0A938WTI5_9BACT</name>
<dbReference type="Proteomes" id="UP000706891">
    <property type="component" value="Unassembled WGS sequence"/>
</dbReference>
<dbReference type="InterPro" id="IPR036781">
    <property type="entry name" value="Smr_assoc-like_sf"/>
</dbReference>
<organism evidence="2 3">
    <name type="scientific">Marseilla massiliensis</name>
    <dbReference type="NCBI Taxonomy" id="1841864"/>
    <lineage>
        <taxon>Bacteria</taxon>
        <taxon>Pseudomonadati</taxon>
        <taxon>Bacteroidota</taxon>
        <taxon>Bacteroidia</taxon>
        <taxon>Bacteroidales</taxon>
        <taxon>Prevotellaceae</taxon>
        <taxon>Marseilla</taxon>
    </lineage>
</organism>
<protein>
    <submittedName>
        <fullName evidence="2">DUF2027 domain-containing protein</fullName>
    </submittedName>
</protein>
<comment type="caution">
    <text evidence="2">The sequence shown here is derived from an EMBL/GenBank/DDBJ whole genome shotgun (WGS) entry which is preliminary data.</text>
</comment>
<feature type="domain" description="Smr" evidence="1">
    <location>
        <begin position="287"/>
        <end position="351"/>
    </location>
</feature>
<sequence>MKKGDKVRFLSEIGGGIVAGFQGKDIVLVEDEDGFQIPVRVNDVVVVENDDYHVNPIAPEPKSHEEKDYAPAGRPVTFRAEPEERRGGDALSVYLAFIPVDPREMTRTKFEAYLVNDSNYYVAYSYLASEGANWSMRSVGEIEPNTKLFIEEFDKEGLGTLERVAVQLMAYKRGKSFMLKPTVDVQLRIDTVKFYKLHTFQENDFFEEPALLYTVIENDQPSRPLVIDAKKLRQEMARKASNDVGPQVVRPARKQVKDEPVVVDLHAGELLDTTAGLTAADILNYQLDVFRKKMEEYKNHHGAKLIFIHGKGEGVLRHAIIHELDYRYKGCRYQDASFREYGYGATQVTIK</sequence>
<reference evidence="2" key="2">
    <citation type="journal article" date="2021" name="Sci. Rep.">
        <title>The distribution of antibiotic resistance genes in chicken gut microbiota commensals.</title>
        <authorList>
            <person name="Juricova H."/>
            <person name="Matiasovicova J."/>
            <person name="Kubasova T."/>
            <person name="Cejkova D."/>
            <person name="Rychlik I."/>
        </authorList>
    </citation>
    <scope>NUCLEOTIDE SEQUENCE</scope>
    <source>
        <strain evidence="2">An824</strain>
    </source>
</reference>
<dbReference type="Gene3D" id="2.60.40.1600">
    <property type="entry name" value="Smr-associated-like"/>
    <property type="match status" value="1"/>
</dbReference>
<evidence type="ECO:0000313" key="3">
    <source>
        <dbReference type="Proteomes" id="UP000706891"/>
    </source>
</evidence>
<dbReference type="SUPFAM" id="SSF158949">
    <property type="entry name" value="Smr-associated domain-like"/>
    <property type="match status" value="1"/>
</dbReference>
<evidence type="ECO:0000259" key="1">
    <source>
        <dbReference type="PROSITE" id="PS50828"/>
    </source>
</evidence>
<dbReference type="Pfam" id="PF09640">
    <property type="entry name" value="DUF2027"/>
    <property type="match status" value="1"/>
</dbReference>
<keyword evidence="3" id="KW-1185">Reference proteome</keyword>
<dbReference type="RefSeq" id="WP_205104612.1">
    <property type="nucleotide sequence ID" value="NZ_JACJJG010000034.1"/>
</dbReference>